<organism evidence="1 2">
    <name type="scientific">Funneliformis caledonium</name>
    <dbReference type="NCBI Taxonomy" id="1117310"/>
    <lineage>
        <taxon>Eukaryota</taxon>
        <taxon>Fungi</taxon>
        <taxon>Fungi incertae sedis</taxon>
        <taxon>Mucoromycota</taxon>
        <taxon>Glomeromycotina</taxon>
        <taxon>Glomeromycetes</taxon>
        <taxon>Glomerales</taxon>
        <taxon>Glomeraceae</taxon>
        <taxon>Funneliformis</taxon>
    </lineage>
</organism>
<sequence length="165" mass="19440">MITITERNGQLFITIPRLYAIEQPLEPIDSVVYEGYGTINNFWLFRNVCEKRLKQLKLTCQDVSKFASCLWKDVPNHVKITLKEYSEKIAKAKPKTLKFKPYDHSKSSKCRPPKKIQNKPIETNSVEFAVITTMLLKRHTDDLWIHQENQTGEYFQEKLNELENH</sequence>
<name>A0A9N8YT67_9GLOM</name>
<comment type="caution">
    <text evidence="1">The sequence shown here is derived from an EMBL/GenBank/DDBJ whole genome shotgun (WGS) entry which is preliminary data.</text>
</comment>
<dbReference type="Proteomes" id="UP000789570">
    <property type="component" value="Unassembled WGS sequence"/>
</dbReference>
<proteinExistence type="predicted"/>
<evidence type="ECO:0000313" key="1">
    <source>
        <dbReference type="EMBL" id="CAG8447299.1"/>
    </source>
</evidence>
<dbReference type="EMBL" id="CAJVPQ010000115">
    <property type="protein sequence ID" value="CAG8447299.1"/>
    <property type="molecule type" value="Genomic_DNA"/>
</dbReference>
<gene>
    <name evidence="1" type="ORF">FCALED_LOCUS990</name>
</gene>
<protein>
    <submittedName>
        <fullName evidence="1">9807_t:CDS:1</fullName>
    </submittedName>
</protein>
<dbReference type="OrthoDB" id="2309564at2759"/>
<reference evidence="1" key="1">
    <citation type="submission" date="2021-06" db="EMBL/GenBank/DDBJ databases">
        <authorList>
            <person name="Kallberg Y."/>
            <person name="Tangrot J."/>
            <person name="Rosling A."/>
        </authorList>
    </citation>
    <scope>NUCLEOTIDE SEQUENCE</scope>
    <source>
        <strain evidence="1">UK204</strain>
    </source>
</reference>
<dbReference type="AlphaFoldDB" id="A0A9N8YT67"/>
<keyword evidence="2" id="KW-1185">Reference proteome</keyword>
<accession>A0A9N8YT67</accession>
<evidence type="ECO:0000313" key="2">
    <source>
        <dbReference type="Proteomes" id="UP000789570"/>
    </source>
</evidence>